<reference evidence="4" key="1">
    <citation type="journal article" date="2019" name="Int. J. Syst. Evol. Microbiol.">
        <title>The Global Catalogue of Microorganisms (GCM) 10K type strain sequencing project: providing services to taxonomists for standard genome sequencing and annotation.</title>
        <authorList>
            <consortium name="The Broad Institute Genomics Platform"/>
            <consortium name="The Broad Institute Genome Sequencing Center for Infectious Disease"/>
            <person name="Wu L."/>
            <person name="Ma J."/>
        </authorList>
    </citation>
    <scope>NUCLEOTIDE SEQUENCE [LARGE SCALE GENOMIC DNA]</scope>
    <source>
        <strain evidence="4">NBRC 103632</strain>
    </source>
</reference>
<dbReference type="SMART" id="SM00255">
    <property type="entry name" value="TIR"/>
    <property type="match status" value="1"/>
</dbReference>
<evidence type="ECO:0000313" key="4">
    <source>
        <dbReference type="Proteomes" id="UP001157440"/>
    </source>
</evidence>
<feature type="domain" description="TIR" evidence="2">
    <location>
        <begin position="2"/>
        <end position="142"/>
    </location>
</feature>
<gene>
    <name evidence="3" type="ORF">GCM10007890_48130</name>
</gene>
<dbReference type="SUPFAM" id="SSF52200">
    <property type="entry name" value="Toll/Interleukin receptor TIR domain"/>
    <property type="match status" value="1"/>
</dbReference>
<dbReference type="Pfam" id="PF13676">
    <property type="entry name" value="TIR_2"/>
    <property type="match status" value="1"/>
</dbReference>
<evidence type="ECO:0000259" key="2">
    <source>
        <dbReference type="SMART" id="SM00255"/>
    </source>
</evidence>
<dbReference type="GO" id="GO:0007165">
    <property type="term" value="P:signal transduction"/>
    <property type="evidence" value="ECO:0007669"/>
    <property type="project" value="InterPro"/>
</dbReference>
<dbReference type="Proteomes" id="UP001157440">
    <property type="component" value="Unassembled WGS sequence"/>
</dbReference>
<comment type="caution">
    <text evidence="3">The sequence shown here is derived from an EMBL/GenBank/DDBJ whole genome shotgun (WGS) entry which is preliminary data.</text>
</comment>
<dbReference type="Gene3D" id="3.40.50.10140">
    <property type="entry name" value="Toll/interleukin-1 receptor homology (TIR) domain"/>
    <property type="match status" value="1"/>
</dbReference>
<accession>A0AA37TR81</accession>
<dbReference type="InterPro" id="IPR035897">
    <property type="entry name" value="Toll_tir_struct_dom_sf"/>
</dbReference>
<feature type="region of interest" description="Disordered" evidence="1">
    <location>
        <begin position="146"/>
        <end position="193"/>
    </location>
</feature>
<sequence length="193" mass="21104">MSYSHMDADARRKLETHLAPLKGDNVSTWFDGDMNAGDKLDTAIARALRNAHVFVGLLSPDYLASHYCWKIEYRRAMNRRARGTMRVVAVVVRPCDWKSTPAAGFKLLPEDGREVTRWRSADAAYLNVAQGIRRVVAAVRREIAAASQPAKPKRAAAKATAKAAAKGSAPPKAKKPRARANVARKPSKAGTKT</sequence>
<name>A0AA37TR81_9HYPH</name>
<dbReference type="AlphaFoldDB" id="A0AA37TR81"/>
<dbReference type="RefSeq" id="WP_043075269.1">
    <property type="nucleotide sequence ID" value="NZ_BPQZ01000003.1"/>
</dbReference>
<organism evidence="3 4">
    <name type="scientific">Methylobacterium tardum</name>
    <dbReference type="NCBI Taxonomy" id="374432"/>
    <lineage>
        <taxon>Bacteria</taxon>
        <taxon>Pseudomonadati</taxon>
        <taxon>Pseudomonadota</taxon>
        <taxon>Alphaproteobacteria</taxon>
        <taxon>Hyphomicrobiales</taxon>
        <taxon>Methylobacteriaceae</taxon>
        <taxon>Methylobacterium</taxon>
    </lineage>
</organism>
<protein>
    <recommendedName>
        <fullName evidence="2">TIR domain-containing protein</fullName>
    </recommendedName>
</protein>
<dbReference type="InterPro" id="IPR000157">
    <property type="entry name" value="TIR_dom"/>
</dbReference>
<keyword evidence="4" id="KW-1185">Reference proteome</keyword>
<feature type="compositionally biased region" description="Low complexity" evidence="1">
    <location>
        <begin position="157"/>
        <end position="171"/>
    </location>
</feature>
<evidence type="ECO:0000256" key="1">
    <source>
        <dbReference type="SAM" id="MobiDB-lite"/>
    </source>
</evidence>
<proteinExistence type="predicted"/>
<evidence type="ECO:0000313" key="3">
    <source>
        <dbReference type="EMBL" id="GLS72798.1"/>
    </source>
</evidence>
<dbReference type="EMBL" id="BSPL01000023">
    <property type="protein sequence ID" value="GLS72798.1"/>
    <property type="molecule type" value="Genomic_DNA"/>
</dbReference>